<sequence length="441" mass="48718">MSKKSKARKRAEREAASAQVANQQSPTATYPLSDPNAWDKLFGPQLNAISPQTAMTHGAVYRCVFLIAGCISMLDFRSYRNAGTPDEEWETDSPQARLIGERPNPRYSLTGFWRSVVSDMLLNGNGVAWIERAVSGVPLALWWIPWGRVGIHFQKMPWGDVDLVYTLTLDSGEWVVAHQDDVMHFGGTPQWNLFYYETPIKAYALSVGIALAADKYAKAYFDNGMSSDAVISYADKKTPAQAKEIRDYLKERFGGDNRFSGPLVLDGNAKYEPLRINAQDAQLLGSREFSRSDVGMIFGVPDHLLNQTSKSTAFGKGIEELTQAFIDFTLGPHLKTIEDEVNYKLYGNRQRRARFDRDSFVRGDLKSRAEAIQTMLGGAQGPGVISQNEARIRLGMPGKRGDAYNQILGWGAPQKPAGAAEPPAPGEKPLPDPAAPIKEKA</sequence>
<dbReference type="Proteomes" id="UP001317629">
    <property type="component" value="Chromosome"/>
</dbReference>
<dbReference type="InterPro" id="IPR006427">
    <property type="entry name" value="Portal_HK97"/>
</dbReference>
<evidence type="ECO:0000313" key="2">
    <source>
        <dbReference type="EMBL" id="BDV33934.1"/>
    </source>
</evidence>
<feature type="region of interest" description="Disordered" evidence="1">
    <location>
        <begin position="409"/>
        <end position="441"/>
    </location>
</feature>
<feature type="compositionally biased region" description="Polar residues" evidence="1">
    <location>
        <begin position="19"/>
        <end position="30"/>
    </location>
</feature>
<feature type="compositionally biased region" description="Pro residues" evidence="1">
    <location>
        <begin position="422"/>
        <end position="434"/>
    </location>
</feature>
<feature type="compositionally biased region" description="Low complexity" evidence="1">
    <location>
        <begin position="412"/>
        <end position="421"/>
    </location>
</feature>
<dbReference type="Pfam" id="PF04860">
    <property type="entry name" value="Phage_portal"/>
    <property type="match status" value="1"/>
</dbReference>
<feature type="region of interest" description="Disordered" evidence="1">
    <location>
        <begin position="1"/>
        <end position="30"/>
    </location>
</feature>
<proteinExistence type="predicted"/>
<keyword evidence="3" id="KW-1185">Reference proteome</keyword>
<dbReference type="InterPro" id="IPR006944">
    <property type="entry name" value="Phage/GTA_portal"/>
</dbReference>
<evidence type="ECO:0000313" key="3">
    <source>
        <dbReference type="Proteomes" id="UP001317629"/>
    </source>
</evidence>
<dbReference type="NCBIfam" id="TIGR01537">
    <property type="entry name" value="portal_HK97"/>
    <property type="match status" value="1"/>
</dbReference>
<protein>
    <submittedName>
        <fullName evidence="2">Portal protein</fullName>
    </submittedName>
</protein>
<gene>
    <name evidence="2" type="ORF">SS37A_14630</name>
</gene>
<reference evidence="2 3" key="1">
    <citation type="journal article" date="2023" name="Int. J. Syst. Evol. Microbiol.">
        <title>Methylocystis iwaonis sp. nov., a type II methane-oxidizing bacterium from surface soil of a rice paddy field in Japan, and emended description of the genus Methylocystis (ex Whittenbury et al. 1970) Bowman et al. 1993.</title>
        <authorList>
            <person name="Kaise H."/>
            <person name="Sawadogo J.B."/>
            <person name="Alam M.S."/>
            <person name="Ueno C."/>
            <person name="Dianou D."/>
            <person name="Shinjo R."/>
            <person name="Asakawa S."/>
        </authorList>
    </citation>
    <scope>NUCLEOTIDE SEQUENCE [LARGE SCALE GENOMIC DNA]</scope>
    <source>
        <strain evidence="2 3">SS37A-Re</strain>
    </source>
</reference>
<name>A0ABM8E7J3_9HYPH</name>
<accession>A0ABM8E7J3</accession>
<dbReference type="EMBL" id="AP027142">
    <property type="protein sequence ID" value="BDV33934.1"/>
    <property type="molecule type" value="Genomic_DNA"/>
</dbReference>
<dbReference type="RefSeq" id="WP_281931493.1">
    <property type="nucleotide sequence ID" value="NZ_AP027142.1"/>
</dbReference>
<organism evidence="2 3">
    <name type="scientific">Methylocystis iwaonis</name>
    <dbReference type="NCBI Taxonomy" id="2885079"/>
    <lineage>
        <taxon>Bacteria</taxon>
        <taxon>Pseudomonadati</taxon>
        <taxon>Pseudomonadota</taxon>
        <taxon>Alphaproteobacteria</taxon>
        <taxon>Hyphomicrobiales</taxon>
        <taxon>Methylocystaceae</taxon>
        <taxon>Methylocystis</taxon>
    </lineage>
</organism>
<evidence type="ECO:0000256" key="1">
    <source>
        <dbReference type="SAM" id="MobiDB-lite"/>
    </source>
</evidence>
<feature type="compositionally biased region" description="Basic residues" evidence="1">
    <location>
        <begin position="1"/>
        <end position="10"/>
    </location>
</feature>